<name>A0A8J8PBP5_9EURY</name>
<organism evidence="2 3">
    <name type="scientific">Halonotius terrestris</name>
    <dbReference type="NCBI Taxonomy" id="2487750"/>
    <lineage>
        <taxon>Archaea</taxon>
        <taxon>Methanobacteriati</taxon>
        <taxon>Methanobacteriota</taxon>
        <taxon>Stenosarchaea group</taxon>
        <taxon>Halobacteria</taxon>
        <taxon>Halobacteriales</taxon>
        <taxon>Haloferacaceae</taxon>
        <taxon>Halonotius</taxon>
    </lineage>
</organism>
<proteinExistence type="predicted"/>
<dbReference type="EMBL" id="RKLU01000001">
    <property type="protein sequence ID" value="TQQ83583.1"/>
    <property type="molecule type" value="Genomic_DNA"/>
</dbReference>
<keyword evidence="1" id="KW-0812">Transmembrane</keyword>
<evidence type="ECO:0000313" key="2">
    <source>
        <dbReference type="EMBL" id="TQQ83583.1"/>
    </source>
</evidence>
<keyword evidence="3" id="KW-1185">Reference proteome</keyword>
<dbReference type="AlphaFoldDB" id="A0A8J8PBP5"/>
<feature type="transmembrane region" description="Helical" evidence="1">
    <location>
        <begin position="58"/>
        <end position="84"/>
    </location>
</feature>
<reference evidence="2" key="1">
    <citation type="submission" date="2019-02" db="EMBL/GenBank/DDBJ databases">
        <title>Halonotius sp. a new haloarchaeum isolated from saline soil.</title>
        <authorList>
            <person name="Duran-Viseras A."/>
            <person name="Sanchez-Porro C."/>
            <person name="Ventosa A."/>
        </authorList>
    </citation>
    <scope>NUCLEOTIDE SEQUENCE</scope>
    <source>
        <strain evidence="2">F15B</strain>
    </source>
</reference>
<protein>
    <submittedName>
        <fullName evidence="2">Uncharacterized protein</fullName>
    </submittedName>
</protein>
<feature type="transmembrane region" description="Helical" evidence="1">
    <location>
        <begin position="34"/>
        <end position="52"/>
    </location>
</feature>
<dbReference type="Proteomes" id="UP000705823">
    <property type="component" value="Unassembled WGS sequence"/>
</dbReference>
<evidence type="ECO:0000256" key="1">
    <source>
        <dbReference type="SAM" id="Phobius"/>
    </source>
</evidence>
<evidence type="ECO:0000313" key="3">
    <source>
        <dbReference type="Proteomes" id="UP000705823"/>
    </source>
</evidence>
<sequence length="96" mass="10095">MGTARNGAASDPHTDGSCDDTGLCNSRWGYVESAVAGLVVILVVGWSLPMLLGMTQPFGLFATTALATVALAVWIGLWAGLSLLHNRIRAARRTPQ</sequence>
<accession>A0A8J8PBP5</accession>
<comment type="caution">
    <text evidence="2">The sequence shown here is derived from an EMBL/GenBank/DDBJ whole genome shotgun (WGS) entry which is preliminary data.</text>
</comment>
<dbReference type="RefSeq" id="WP_142978500.1">
    <property type="nucleotide sequence ID" value="NZ_RKLU01000001.1"/>
</dbReference>
<gene>
    <name evidence="2" type="ORF">EGH24_01975</name>
</gene>
<keyword evidence="1" id="KW-0472">Membrane</keyword>
<keyword evidence="1" id="KW-1133">Transmembrane helix</keyword>